<sequence>MNHIAIMKKSWGLTRKILSGQKTCEERWYKTKRPPFDLVKPGDDIYFKDSGEPVSIKAKITKVLQFDNLTPAKSAEIASRYAMADLGTSEIPSAIKDYTSHKNYCVIVFFDNVERIEPFNVDKIGFGAMAAWLCVNDINTIKL</sequence>
<gene>
    <name evidence="2" type="ORF">COU03_01815</name>
</gene>
<comment type="caution">
    <text evidence="2">The sequence shown here is derived from an EMBL/GenBank/DDBJ whole genome shotgun (WGS) entry which is preliminary data.</text>
</comment>
<dbReference type="InterPro" id="IPR015947">
    <property type="entry name" value="PUA-like_sf"/>
</dbReference>
<evidence type="ECO:0000313" key="3">
    <source>
        <dbReference type="Proteomes" id="UP000228906"/>
    </source>
</evidence>
<dbReference type="AlphaFoldDB" id="A0A2H0UXJ6"/>
<evidence type="ECO:0000259" key="1">
    <source>
        <dbReference type="Pfam" id="PF04266"/>
    </source>
</evidence>
<dbReference type="SUPFAM" id="SSF88697">
    <property type="entry name" value="PUA domain-like"/>
    <property type="match status" value="1"/>
</dbReference>
<evidence type="ECO:0000313" key="2">
    <source>
        <dbReference type="EMBL" id="PIR91533.1"/>
    </source>
</evidence>
<dbReference type="Proteomes" id="UP000228906">
    <property type="component" value="Unassembled WGS sequence"/>
</dbReference>
<organism evidence="2 3">
    <name type="scientific">bacterium (Candidatus Gribaldobacteria) CG10_big_fil_rev_8_21_14_0_10_41_12</name>
    <dbReference type="NCBI Taxonomy" id="2014277"/>
    <lineage>
        <taxon>Bacteria</taxon>
        <taxon>Candidatus Gribaldobacteria</taxon>
    </lineage>
</organism>
<name>A0A2H0UXJ6_9BACT</name>
<dbReference type="InterPro" id="IPR007374">
    <property type="entry name" value="ASCH_domain"/>
</dbReference>
<proteinExistence type="predicted"/>
<dbReference type="Pfam" id="PF04266">
    <property type="entry name" value="ASCH"/>
    <property type="match status" value="1"/>
</dbReference>
<dbReference type="EMBL" id="PFAV01000031">
    <property type="protein sequence ID" value="PIR91533.1"/>
    <property type="molecule type" value="Genomic_DNA"/>
</dbReference>
<feature type="domain" description="ASCH" evidence="1">
    <location>
        <begin position="13"/>
        <end position="75"/>
    </location>
</feature>
<accession>A0A2H0UXJ6</accession>
<dbReference type="Gene3D" id="2.30.130.30">
    <property type="entry name" value="Hypothetical protein"/>
    <property type="match status" value="1"/>
</dbReference>
<protein>
    <recommendedName>
        <fullName evidence="1">ASCH domain-containing protein</fullName>
    </recommendedName>
</protein>
<reference evidence="3" key="1">
    <citation type="submission" date="2017-09" db="EMBL/GenBank/DDBJ databases">
        <title>Depth-based differentiation of microbial function through sediment-hosted aquifers and enrichment of novel symbionts in the deep terrestrial subsurface.</title>
        <authorList>
            <person name="Probst A.J."/>
            <person name="Ladd B."/>
            <person name="Jarett J.K."/>
            <person name="Geller-Mcgrath D.E."/>
            <person name="Sieber C.M.K."/>
            <person name="Emerson J.B."/>
            <person name="Anantharaman K."/>
            <person name="Thomas B.C."/>
            <person name="Malmstrom R."/>
            <person name="Stieglmeier M."/>
            <person name="Klingl A."/>
            <person name="Woyke T."/>
            <person name="Ryan C.M."/>
            <person name="Banfield J.F."/>
        </authorList>
    </citation>
    <scope>NUCLEOTIDE SEQUENCE [LARGE SCALE GENOMIC DNA]</scope>
</reference>